<accession>A0A419T8L9</accession>
<dbReference type="Pfam" id="PF07873">
    <property type="entry name" value="YabP"/>
    <property type="match status" value="1"/>
</dbReference>
<keyword evidence="2" id="KW-1185">Reference proteome</keyword>
<name>A0A419T8L9_9FIRM</name>
<dbReference type="Proteomes" id="UP000284177">
    <property type="component" value="Unassembled WGS sequence"/>
</dbReference>
<dbReference type="InterPro" id="IPR022476">
    <property type="entry name" value="Spore_YabP/YqfC"/>
</dbReference>
<reference evidence="1 2" key="1">
    <citation type="submission" date="2016-08" db="EMBL/GenBank/DDBJ databases">
        <title>Novel Firmicutes and Novel Genomes.</title>
        <authorList>
            <person name="Poppleton D.I."/>
            <person name="Gribaldo S."/>
        </authorList>
    </citation>
    <scope>NUCLEOTIDE SEQUENCE [LARGE SCALE GENOMIC DNA]</scope>
    <source>
        <strain evidence="1 2">CTT3</strain>
    </source>
</reference>
<dbReference type="InterPro" id="IPR038705">
    <property type="entry name" value="YabP_sf"/>
</dbReference>
<dbReference type="RefSeq" id="WP_120167339.1">
    <property type="nucleotide sequence ID" value="NZ_MCIB01000003.1"/>
</dbReference>
<evidence type="ECO:0000313" key="1">
    <source>
        <dbReference type="EMBL" id="RKD33890.1"/>
    </source>
</evidence>
<evidence type="ECO:0000313" key="2">
    <source>
        <dbReference type="Proteomes" id="UP000284177"/>
    </source>
</evidence>
<dbReference type="PIRSF" id="PIRSF011576">
    <property type="entry name" value="YabP"/>
    <property type="match status" value="1"/>
</dbReference>
<comment type="caution">
    <text evidence="1">The sequence shown here is derived from an EMBL/GenBank/DDBJ whole genome shotgun (WGS) entry which is preliminary data.</text>
</comment>
<gene>
    <name evidence="1" type="ORF">BET03_08150</name>
</gene>
<protein>
    <submittedName>
        <fullName evidence="1">Sporulation protein YabP</fullName>
    </submittedName>
</protein>
<dbReference type="OrthoDB" id="9795125at2"/>
<sequence>MTERRQDGKNQNIILENREKLSISGVDHVNSFNDNTIIVSTVKGVMNIKGESLNISKLNLEDGNVVIEGQIDGITYSNKDVGGSKGGGLLGKMFK</sequence>
<dbReference type="GO" id="GO:0030435">
    <property type="term" value="P:sporulation resulting in formation of a cellular spore"/>
    <property type="evidence" value="ECO:0007669"/>
    <property type="project" value="InterPro"/>
</dbReference>
<dbReference type="NCBIfam" id="TIGR02892">
    <property type="entry name" value="spore_yabP"/>
    <property type="match status" value="1"/>
</dbReference>
<dbReference type="AlphaFoldDB" id="A0A419T8L9"/>
<dbReference type="InterPro" id="IPR012504">
    <property type="entry name" value="Spore_YabP"/>
</dbReference>
<organism evidence="1 2">
    <name type="scientific">Thermohalobacter berrensis</name>
    <dbReference type="NCBI Taxonomy" id="99594"/>
    <lineage>
        <taxon>Bacteria</taxon>
        <taxon>Bacillati</taxon>
        <taxon>Bacillota</taxon>
        <taxon>Tissierellia</taxon>
        <taxon>Tissierellales</taxon>
        <taxon>Thermohalobacteraceae</taxon>
        <taxon>Thermohalobacter</taxon>
    </lineage>
</organism>
<dbReference type="Gene3D" id="2.60.40.2000">
    <property type="match status" value="1"/>
</dbReference>
<dbReference type="EMBL" id="MCIB01000003">
    <property type="protein sequence ID" value="RKD33890.1"/>
    <property type="molecule type" value="Genomic_DNA"/>
</dbReference>
<proteinExistence type="predicted"/>